<dbReference type="Proteomes" id="UP000310189">
    <property type="component" value="Unassembled WGS sequence"/>
</dbReference>
<sequence>MAKTKNLPLDGSAVQGKTAICIGANAGLGFAKCEWLVENKIGRLIMGCRSLDKAEKAKAEIENKKTGDTEIKIMKIDLASLDSIKGFGDEWSAQDPSLRKCDLLFCNAGLIVPNADMTTSQDGFEMTYQCNALGHLALIEHLLPALAEADDPRIIITASNGSKLTTIPDPPSDNPRTPLRDVWKYKNYALNAFALYSDSKKLVTILCREIQNSLDNHPNERYRKIFLANYHPGFVKTSISNKEEFKALKVFTVPVNMLVNAMAISAPEGAKTGLFLATCPLEDKPRGSFWNEKTLPQSVGKQAEDAKLRRAYWDRCVKDGRINPDTFPQPPL</sequence>
<protein>
    <submittedName>
        <fullName evidence="2">Uncharacterized protein</fullName>
    </submittedName>
</protein>
<comment type="caution">
    <text evidence="2">The sequence shown here is derived from an EMBL/GenBank/DDBJ whole genome shotgun (WGS) entry which is preliminary data.</text>
</comment>
<reference evidence="2 3" key="1">
    <citation type="submission" date="2019-03" db="EMBL/GenBank/DDBJ databases">
        <title>Sequencing 23 genomes of Wallemia ichthyophaga.</title>
        <authorList>
            <person name="Gostincar C."/>
        </authorList>
    </citation>
    <scope>NUCLEOTIDE SEQUENCE [LARGE SCALE GENOMIC DNA]</scope>
    <source>
        <strain evidence="2 3">EXF-5753</strain>
    </source>
</reference>
<keyword evidence="3" id="KW-1185">Reference proteome</keyword>
<dbReference type="InterPro" id="IPR002347">
    <property type="entry name" value="SDR_fam"/>
</dbReference>
<evidence type="ECO:0000313" key="3">
    <source>
        <dbReference type="Proteomes" id="UP000310189"/>
    </source>
</evidence>
<organism evidence="2 3">
    <name type="scientific">Wallemia hederae</name>
    <dbReference type="NCBI Taxonomy" id="1540922"/>
    <lineage>
        <taxon>Eukaryota</taxon>
        <taxon>Fungi</taxon>
        <taxon>Dikarya</taxon>
        <taxon>Basidiomycota</taxon>
        <taxon>Wallemiomycotina</taxon>
        <taxon>Wallemiomycetes</taxon>
        <taxon>Wallemiales</taxon>
        <taxon>Wallemiaceae</taxon>
        <taxon>Wallemia</taxon>
    </lineage>
</organism>
<dbReference type="EMBL" id="SPNW01000044">
    <property type="protein sequence ID" value="TIA87974.1"/>
    <property type="molecule type" value="Genomic_DNA"/>
</dbReference>
<name>A0A4T0FKM8_9BASI</name>
<dbReference type="PANTHER" id="PTHR43157:SF31">
    <property type="entry name" value="PHOSPHATIDYLINOSITOL-GLYCAN BIOSYNTHESIS CLASS F PROTEIN"/>
    <property type="match status" value="1"/>
</dbReference>
<dbReference type="SUPFAM" id="SSF51735">
    <property type="entry name" value="NAD(P)-binding Rossmann-fold domains"/>
    <property type="match status" value="1"/>
</dbReference>
<dbReference type="OrthoDB" id="191139at2759"/>
<evidence type="ECO:0000313" key="2">
    <source>
        <dbReference type="EMBL" id="TIA87974.1"/>
    </source>
</evidence>
<dbReference type="GO" id="GO:0016491">
    <property type="term" value="F:oxidoreductase activity"/>
    <property type="evidence" value="ECO:0007669"/>
    <property type="project" value="UniProtKB-KW"/>
</dbReference>
<dbReference type="AlphaFoldDB" id="A0A4T0FKM8"/>
<dbReference type="Pfam" id="PF00106">
    <property type="entry name" value="adh_short"/>
    <property type="match status" value="1"/>
</dbReference>
<gene>
    <name evidence="2" type="ORF">E3P99_02849</name>
</gene>
<dbReference type="Gene3D" id="3.40.50.720">
    <property type="entry name" value="NAD(P)-binding Rossmann-like Domain"/>
    <property type="match status" value="1"/>
</dbReference>
<accession>A0A4T0FKM8</accession>
<dbReference type="PANTHER" id="PTHR43157">
    <property type="entry name" value="PHOSPHATIDYLINOSITOL-GLYCAN BIOSYNTHESIS CLASS F PROTEIN-RELATED"/>
    <property type="match status" value="1"/>
</dbReference>
<keyword evidence="1" id="KW-0560">Oxidoreductase</keyword>
<evidence type="ECO:0000256" key="1">
    <source>
        <dbReference type="ARBA" id="ARBA00023002"/>
    </source>
</evidence>
<proteinExistence type="predicted"/>
<dbReference type="InterPro" id="IPR036291">
    <property type="entry name" value="NAD(P)-bd_dom_sf"/>
</dbReference>